<feature type="active site" description="Nucleophile" evidence="1">
    <location>
        <position position="249"/>
    </location>
</feature>
<dbReference type="Pfam" id="PF14200">
    <property type="entry name" value="RicinB_lectin_2"/>
    <property type="match status" value="2"/>
</dbReference>
<evidence type="ECO:0000313" key="6">
    <source>
        <dbReference type="Proteomes" id="UP000675781"/>
    </source>
</evidence>
<dbReference type="SUPFAM" id="SSF49899">
    <property type="entry name" value="Concanavalin A-like lectins/glucanases"/>
    <property type="match status" value="1"/>
</dbReference>
<dbReference type="Gene3D" id="2.60.120.200">
    <property type="match status" value="1"/>
</dbReference>
<keyword evidence="2" id="KW-1015">Disulfide bond</keyword>
<dbReference type="Pfam" id="PF09206">
    <property type="entry name" value="ArabFuran-catal"/>
    <property type="match status" value="1"/>
</dbReference>
<dbReference type="AlphaFoldDB" id="A0A941ITA7"/>
<evidence type="ECO:0000259" key="3">
    <source>
        <dbReference type="Pfam" id="PF09206"/>
    </source>
</evidence>
<gene>
    <name evidence="5" type="ORF">KDL01_21095</name>
</gene>
<reference evidence="5" key="1">
    <citation type="submission" date="2021-04" db="EMBL/GenBank/DDBJ databases">
        <title>Genome based classification of Actinospica acidithermotolerans sp. nov., an actinobacterium isolated from an Indonesian hot spring.</title>
        <authorList>
            <person name="Kusuma A.B."/>
            <person name="Putra K.E."/>
            <person name="Nafisah S."/>
            <person name="Loh J."/>
            <person name="Nouioui I."/>
            <person name="Goodfellow M."/>
        </authorList>
    </citation>
    <scope>NUCLEOTIDE SEQUENCE</scope>
    <source>
        <strain evidence="5">CSCA 57</strain>
    </source>
</reference>
<dbReference type="GO" id="GO:0045490">
    <property type="term" value="P:pectin catabolic process"/>
    <property type="evidence" value="ECO:0007669"/>
    <property type="project" value="TreeGrafter"/>
</dbReference>
<dbReference type="InterPro" id="IPR035992">
    <property type="entry name" value="Ricin_B-like_lectins"/>
</dbReference>
<evidence type="ECO:0000259" key="4">
    <source>
        <dbReference type="Pfam" id="PF14200"/>
    </source>
</evidence>
<dbReference type="Gene3D" id="2.80.10.50">
    <property type="match status" value="1"/>
</dbReference>
<feature type="domain" description="Ricin B lectin" evidence="4">
    <location>
        <begin position="454"/>
        <end position="506"/>
    </location>
</feature>
<proteinExistence type="predicted"/>
<dbReference type="PANTHER" id="PTHR39447:SF2">
    <property type="entry name" value="ALPHA-L-ARABINOFURANOSIDASE B"/>
    <property type="match status" value="1"/>
</dbReference>
<dbReference type="Proteomes" id="UP000675781">
    <property type="component" value="Unassembled WGS sequence"/>
</dbReference>
<feature type="active site" description="Proton donor" evidence="1">
    <location>
        <position position="325"/>
    </location>
</feature>
<dbReference type="GO" id="GO:0046556">
    <property type="term" value="F:alpha-L-arabinofuranosidase activity"/>
    <property type="evidence" value="ECO:0007669"/>
    <property type="project" value="InterPro"/>
</dbReference>
<sequence length="508" mass="52344">MSLRRRLGSTRPRRLGLPRRLRSALVPAVSALLLVGGMVFATAGAAQAATSEPCDIYAAAGTPCVAAHSTTRALYAAYDGALYEVKRASDGTSTAIYPVSAGSYANAATQNSFCSGTICTITEIYDQSGRGNNLKVEGSGGNGGQNVGAIANALPVEVDGHDVYGVYVSAGVGYRDDSTSGVPTRSTGQGAYMVTSGTHFNNRCCFDYGNAETNNDDNGNGHMDAINFGSECWFSPCTGSGPWVQADLENGLFAGGNGSNTANAGNSSAFVTALVKDNGTNTYAIKGGNAQSGSLSTWYSGSLPTTGGYEPMHQEGAIVLGTGGDDSDGSVGSFFEGVITTGYPTDAADSSVQANVVAAAYHSISVSLTSGSEYKVTSVNAGTVMDDTDCESANGTAVDLWAALGNTCQEWVFTSLGANVYTVKNVNSGTMLDATDCSWSDGTAVDLWASLGNTCQEWQVVPDGSYYSLVNVNSGMVLDAVDCGTANGTKVDEWQALNNSCQDWKIAS</sequence>
<feature type="disulfide bond" evidence="2">
    <location>
        <begin position="114"/>
        <end position="119"/>
    </location>
</feature>
<dbReference type="InterPro" id="IPR038964">
    <property type="entry name" value="ABFB"/>
</dbReference>
<dbReference type="GO" id="GO:0019566">
    <property type="term" value="P:arabinose metabolic process"/>
    <property type="evidence" value="ECO:0007669"/>
    <property type="project" value="InterPro"/>
</dbReference>
<feature type="disulfide bond" evidence="2">
    <location>
        <begin position="204"/>
        <end position="205"/>
    </location>
</feature>
<evidence type="ECO:0000313" key="5">
    <source>
        <dbReference type="EMBL" id="MBR7835783.1"/>
    </source>
</evidence>
<organism evidence="5 6">
    <name type="scientific">Actinospica durhamensis</name>
    <dbReference type="NCBI Taxonomy" id="1508375"/>
    <lineage>
        <taxon>Bacteria</taxon>
        <taxon>Bacillati</taxon>
        <taxon>Actinomycetota</taxon>
        <taxon>Actinomycetes</taxon>
        <taxon>Catenulisporales</taxon>
        <taxon>Actinospicaceae</taxon>
        <taxon>Actinospica</taxon>
    </lineage>
</organism>
<dbReference type="CDD" id="cd00161">
    <property type="entry name" value="beta-trefoil_Ricin-like"/>
    <property type="match status" value="1"/>
</dbReference>
<feature type="domain" description="Alpha-L-arabinofuranosidase B catalytic" evidence="3">
    <location>
        <begin position="53"/>
        <end position="361"/>
    </location>
</feature>
<accession>A0A941ITA7</accession>
<dbReference type="PANTHER" id="PTHR39447">
    <property type="entry name" value="ALPHA-L-ARABINOFURANOSIDASE B"/>
    <property type="match status" value="1"/>
</dbReference>
<name>A0A941ITA7_9ACTN</name>
<dbReference type="SUPFAM" id="SSF50370">
    <property type="entry name" value="Ricin B-like lectins"/>
    <property type="match status" value="1"/>
</dbReference>
<dbReference type="EMBL" id="JAGSOG010000109">
    <property type="protein sequence ID" value="MBR7835783.1"/>
    <property type="molecule type" value="Genomic_DNA"/>
</dbReference>
<dbReference type="GO" id="GO:0031221">
    <property type="term" value="P:arabinan metabolic process"/>
    <property type="evidence" value="ECO:0007669"/>
    <property type="project" value="InterPro"/>
</dbReference>
<dbReference type="InterPro" id="IPR013320">
    <property type="entry name" value="ConA-like_dom_sf"/>
</dbReference>
<evidence type="ECO:0000256" key="1">
    <source>
        <dbReference type="PIRSR" id="PIRSR638964-1"/>
    </source>
</evidence>
<protein>
    <submittedName>
        <fullName evidence="5">RICIN domain-containing protein</fullName>
    </submittedName>
</protein>
<comment type="caution">
    <text evidence="5">The sequence shown here is derived from an EMBL/GenBank/DDBJ whole genome shotgun (WGS) entry which is preliminary data.</text>
</comment>
<dbReference type="InterPro" id="IPR015289">
    <property type="entry name" value="A-L-arabinofuranosidase_B_cat"/>
</dbReference>
<dbReference type="InterPro" id="IPR000772">
    <property type="entry name" value="Ricin_B_lectin"/>
</dbReference>
<feature type="disulfide bond" evidence="2">
    <location>
        <begin position="54"/>
        <end position="64"/>
    </location>
</feature>
<keyword evidence="6" id="KW-1185">Reference proteome</keyword>
<dbReference type="PROSITE" id="PS50231">
    <property type="entry name" value="RICIN_B_LECTIN"/>
    <property type="match status" value="1"/>
</dbReference>
<feature type="domain" description="Ricin B lectin" evidence="4">
    <location>
        <begin position="370"/>
        <end position="448"/>
    </location>
</feature>
<evidence type="ECO:0000256" key="2">
    <source>
        <dbReference type="PIRSR" id="PIRSR638964-3"/>
    </source>
</evidence>